<dbReference type="EMBL" id="PUHY01000005">
    <property type="protein sequence ID" value="PQO37230.1"/>
    <property type="molecule type" value="Genomic_DNA"/>
</dbReference>
<dbReference type="SUPFAM" id="SSF52047">
    <property type="entry name" value="RNI-like"/>
    <property type="match status" value="2"/>
</dbReference>
<gene>
    <name evidence="1" type="ORF">C5Y83_04585</name>
</gene>
<dbReference type="PANTHER" id="PTHR13318">
    <property type="entry name" value="PARTNER OF PAIRED, ISOFORM B-RELATED"/>
    <property type="match status" value="1"/>
</dbReference>
<dbReference type="InterPro" id="IPR032675">
    <property type="entry name" value="LRR_dom_sf"/>
</dbReference>
<dbReference type="Pfam" id="PF13516">
    <property type="entry name" value="LRR_6"/>
    <property type="match status" value="3"/>
</dbReference>
<accession>A0A2S8FYR4</accession>
<evidence type="ECO:0008006" key="3">
    <source>
        <dbReference type="Google" id="ProtNLM"/>
    </source>
</evidence>
<dbReference type="GO" id="GO:0019005">
    <property type="term" value="C:SCF ubiquitin ligase complex"/>
    <property type="evidence" value="ECO:0007669"/>
    <property type="project" value="TreeGrafter"/>
</dbReference>
<dbReference type="PANTHER" id="PTHR13318:SF95">
    <property type="entry name" value="F-BOX PROTEIN YLR352W"/>
    <property type="match status" value="1"/>
</dbReference>
<dbReference type="AlphaFoldDB" id="A0A2S8FYR4"/>
<comment type="caution">
    <text evidence="1">The sequence shown here is derived from an EMBL/GenBank/DDBJ whole genome shotgun (WGS) entry which is preliminary data.</text>
</comment>
<name>A0A2S8FYR4_9BACT</name>
<sequence length="528" mass="58865">MTWIDLQYQLAEQIAEKRGDVSWSTWGPAWLHETFGSRYFSEIVTVHWEHDNVSDDDIKLLGEISTLEEVYIAGNPITDRGIKVLERLPRVRKLSLWSTRVSDDGLASVGKLRNLEVLDIKHSQFTNKGLVHLREMTRLRRLLLSMWLNDEGIEHLATIPRLSFKSLITLGLTDATVSLIHERIDVKELRIERPYGDRWAEFLVDHPTLESLYIVHAEMSDAQLRELMLSNRLQYLSISNTPVSDEGLIAAKQLTNMKSLHLAVTKVTPAGVFEIYGSQAREVSIYSNNVHDRTSIYFNRPIVGPSVEWIGKLDSQDLTLVEHVPNMEKFYIQSPTGARGVFAEAKVVNEEMDGGPELQLDDASLSRLTQLPALSDLQILGVQDFSAKGLTALANAKQLRALTITSAGLTDKDIAPIGSLTQLQRLNLSGNGFSSKGMQHLTSLTKLENIELSVCLRLDSEAGKSIREMTSLKTITAKLTPLGDEGLRHLHGMPALVTVDFRGPGITTKGIRDLRNSLPVVNNPVTAK</sequence>
<organism evidence="1 2">
    <name type="scientific">Blastopirellula marina</name>
    <dbReference type="NCBI Taxonomy" id="124"/>
    <lineage>
        <taxon>Bacteria</taxon>
        <taxon>Pseudomonadati</taxon>
        <taxon>Planctomycetota</taxon>
        <taxon>Planctomycetia</taxon>
        <taxon>Pirellulales</taxon>
        <taxon>Pirellulaceae</taxon>
        <taxon>Blastopirellula</taxon>
    </lineage>
</organism>
<reference evidence="1 2" key="1">
    <citation type="submission" date="2018-02" db="EMBL/GenBank/DDBJ databases">
        <title>Comparative genomes isolates from brazilian mangrove.</title>
        <authorList>
            <person name="Araujo J.E."/>
            <person name="Taketani R.G."/>
            <person name="Silva M.C.P."/>
            <person name="Loureco M.V."/>
            <person name="Andreote F.D."/>
        </authorList>
    </citation>
    <scope>NUCLEOTIDE SEQUENCE [LARGE SCALE GENOMIC DNA]</scope>
    <source>
        <strain evidence="1 2">Hex-1 MGV</strain>
    </source>
</reference>
<protein>
    <recommendedName>
        <fullName evidence="3">Leucine-rich repeat domain-containing protein</fullName>
    </recommendedName>
</protein>
<evidence type="ECO:0000313" key="2">
    <source>
        <dbReference type="Proteomes" id="UP000238322"/>
    </source>
</evidence>
<dbReference type="Gene3D" id="3.80.10.10">
    <property type="entry name" value="Ribonuclease Inhibitor"/>
    <property type="match status" value="3"/>
</dbReference>
<dbReference type="OrthoDB" id="274534at2"/>
<dbReference type="InterPro" id="IPR001611">
    <property type="entry name" value="Leu-rich_rpt"/>
</dbReference>
<dbReference type="Proteomes" id="UP000238322">
    <property type="component" value="Unassembled WGS sequence"/>
</dbReference>
<proteinExistence type="predicted"/>
<dbReference type="GO" id="GO:0031146">
    <property type="term" value="P:SCF-dependent proteasomal ubiquitin-dependent protein catabolic process"/>
    <property type="evidence" value="ECO:0007669"/>
    <property type="project" value="TreeGrafter"/>
</dbReference>
<dbReference type="RefSeq" id="WP_105328481.1">
    <property type="nucleotide sequence ID" value="NZ_PUHY01000005.1"/>
</dbReference>
<evidence type="ECO:0000313" key="1">
    <source>
        <dbReference type="EMBL" id="PQO37230.1"/>
    </source>
</evidence>